<comment type="caution">
    <text evidence="1">The sequence shown here is derived from an EMBL/GenBank/DDBJ whole genome shotgun (WGS) entry which is preliminary data.</text>
</comment>
<sequence length="498" mass="57237">MMGNCKNLRINKAIKKSKEYLVDISRIFRKKRKSLIVLRDYLLKIGMLEKDIPEEEKYARNEEEKKSEQKVDKKILYELVQVEFISKLIDEYENVLIMSRNDTLIGDKGGLAQIKSKLSKIESHYKFNTKILPRISSFIQNSTMEKLYEIVVGEMGLNQHIERVPIFTQFEKYEEPASKVDQKAFLKRRSTKSNSFFSKRTVSQSSFKSTRSNNSVGESSADLSLMRLSDYTMSPVLTYETFAKYLTDFTGKNYTEECEEAEDPEFIVSKHFCFKINSKEDPSLIQSLSQFKMPEINSLSITNCGDLLDDVRHLLNTSLPDSIESLNLYCNSLGSMSADGEESCSSSEDIKSVDRFKRSDPECDFIEDLCETINIKVVIKIQISWMNLSCKKFCALITAADNVEIICINNNNVEQSGVFELPYNTFPFLHNLDLSNNALCTSHCGNLIKFLYQNLVLLKQLNSINLSGNLSSSRMKKLQYPDKIKTRVEEVNPYLRIE</sequence>
<dbReference type="Proteomes" id="UP001295684">
    <property type="component" value="Unassembled WGS sequence"/>
</dbReference>
<reference evidence="1" key="1">
    <citation type="submission" date="2023-07" db="EMBL/GenBank/DDBJ databases">
        <authorList>
            <consortium name="AG Swart"/>
            <person name="Singh M."/>
            <person name="Singh A."/>
            <person name="Seah K."/>
            <person name="Emmerich C."/>
        </authorList>
    </citation>
    <scope>NUCLEOTIDE SEQUENCE</scope>
    <source>
        <strain evidence="1">DP1</strain>
    </source>
</reference>
<gene>
    <name evidence="1" type="ORF">ECRASSUSDP1_LOCUS27960</name>
</gene>
<evidence type="ECO:0000313" key="1">
    <source>
        <dbReference type="EMBL" id="CAI2386347.1"/>
    </source>
</evidence>
<accession>A0AAD2D9T3</accession>
<keyword evidence="2" id="KW-1185">Reference proteome</keyword>
<proteinExistence type="predicted"/>
<dbReference type="AlphaFoldDB" id="A0AAD2D9T3"/>
<name>A0AAD2D9T3_EUPCR</name>
<organism evidence="1 2">
    <name type="scientific">Euplotes crassus</name>
    <dbReference type="NCBI Taxonomy" id="5936"/>
    <lineage>
        <taxon>Eukaryota</taxon>
        <taxon>Sar</taxon>
        <taxon>Alveolata</taxon>
        <taxon>Ciliophora</taxon>
        <taxon>Intramacronucleata</taxon>
        <taxon>Spirotrichea</taxon>
        <taxon>Hypotrichia</taxon>
        <taxon>Euplotida</taxon>
        <taxon>Euplotidae</taxon>
        <taxon>Moneuplotes</taxon>
    </lineage>
</organism>
<protein>
    <submittedName>
        <fullName evidence="1">Uncharacterized protein</fullName>
    </submittedName>
</protein>
<dbReference type="EMBL" id="CAMPGE010028848">
    <property type="protein sequence ID" value="CAI2386347.1"/>
    <property type="molecule type" value="Genomic_DNA"/>
</dbReference>
<dbReference type="InterPro" id="IPR032675">
    <property type="entry name" value="LRR_dom_sf"/>
</dbReference>
<dbReference type="SUPFAM" id="SSF52047">
    <property type="entry name" value="RNI-like"/>
    <property type="match status" value="1"/>
</dbReference>
<dbReference type="Gene3D" id="3.80.10.10">
    <property type="entry name" value="Ribonuclease Inhibitor"/>
    <property type="match status" value="1"/>
</dbReference>
<evidence type="ECO:0000313" key="2">
    <source>
        <dbReference type="Proteomes" id="UP001295684"/>
    </source>
</evidence>